<sequence>MVLGLSQNLSLYVQFSTSVKRGSKPGKVEEEKQDYYVNIGYAIWTLREEFLDTFYRELIFYIYREEAVVYINGTFFVLRELNKPVDTLKHVGITGPVVEHMEA</sequence>
<gene>
    <name evidence="1" type="ORF">F383_26362</name>
</gene>
<reference evidence="2" key="1">
    <citation type="submission" date="2014-09" db="EMBL/GenBank/DDBJ databases">
        <authorList>
            <person name="Mudge J."/>
            <person name="Ramaraj T."/>
            <person name="Lindquist I.E."/>
            <person name="Bharti A.K."/>
            <person name="Sundararajan A."/>
            <person name="Cameron C.T."/>
            <person name="Woodward J.E."/>
            <person name="May G.D."/>
            <person name="Brubaker C."/>
            <person name="Broadhvest J."/>
            <person name="Wilkins T.A."/>
        </authorList>
    </citation>
    <scope>NUCLEOTIDE SEQUENCE</scope>
    <source>
        <strain evidence="2">cv. AKA8401</strain>
    </source>
</reference>
<dbReference type="Pfam" id="PF14566">
    <property type="entry name" value="PTPlike_phytase"/>
    <property type="match status" value="1"/>
</dbReference>
<keyword evidence="2" id="KW-1185">Reference proteome</keyword>
<dbReference type="EMBL" id="JRRC01277293">
    <property type="protein sequence ID" value="KHG02575.1"/>
    <property type="molecule type" value="Genomic_DNA"/>
</dbReference>
<organism evidence="1 2">
    <name type="scientific">Gossypium arboreum</name>
    <name type="common">Tree cotton</name>
    <name type="synonym">Gossypium nanking</name>
    <dbReference type="NCBI Taxonomy" id="29729"/>
    <lineage>
        <taxon>Eukaryota</taxon>
        <taxon>Viridiplantae</taxon>
        <taxon>Streptophyta</taxon>
        <taxon>Embryophyta</taxon>
        <taxon>Tracheophyta</taxon>
        <taxon>Spermatophyta</taxon>
        <taxon>Magnoliopsida</taxon>
        <taxon>eudicotyledons</taxon>
        <taxon>Gunneridae</taxon>
        <taxon>Pentapetalae</taxon>
        <taxon>rosids</taxon>
        <taxon>malvids</taxon>
        <taxon>Malvales</taxon>
        <taxon>Malvaceae</taxon>
        <taxon>Malvoideae</taxon>
        <taxon>Gossypium</taxon>
    </lineage>
</organism>
<evidence type="ECO:0000313" key="2">
    <source>
        <dbReference type="Proteomes" id="UP000032142"/>
    </source>
</evidence>
<comment type="caution">
    <text evidence="1">The sequence shown here is derived from an EMBL/GenBank/DDBJ whole genome shotgun (WGS) entry which is preliminary data.</text>
</comment>
<dbReference type="Proteomes" id="UP000032142">
    <property type="component" value="Unassembled WGS sequence"/>
</dbReference>
<dbReference type="InterPro" id="IPR029021">
    <property type="entry name" value="Prot-tyrosine_phosphatase-like"/>
</dbReference>
<dbReference type="Gene3D" id="3.90.190.10">
    <property type="entry name" value="Protein tyrosine phosphatase superfamily"/>
    <property type="match status" value="1"/>
</dbReference>
<accession>A0A0B0MP72</accession>
<name>A0A0B0MP72_GOSAR</name>
<protein>
    <submittedName>
        <fullName evidence="1">DNA replication licensing factor Mcm5</fullName>
    </submittedName>
</protein>
<proteinExistence type="predicted"/>
<evidence type="ECO:0000313" key="1">
    <source>
        <dbReference type="EMBL" id="KHG02575.1"/>
    </source>
</evidence>
<dbReference type="AlphaFoldDB" id="A0A0B0MP72"/>